<gene>
    <name evidence="1" type="ORF">ANTHOS_163</name>
</gene>
<name>A0A7U3T981_9CAUD</name>
<proteinExistence type="predicted"/>
<reference evidence="1 2" key="1">
    <citation type="submission" date="2020-11" db="EMBL/GenBank/DDBJ databases">
        <authorList>
            <person name="Agnes T.J."/>
            <person name="Ahmed A."/>
            <person name="Ahmed S."/>
            <person name="Barragan J.M."/>
            <person name="Baumgarten L.N."/>
            <person name="Christian S."/>
            <person name="Coyne C."/>
            <person name="Dadzie B."/>
            <person name="Deng B.C."/>
            <person name="Dickerson K."/>
            <person name="Dozier E."/>
            <person name="Farooq M."/>
            <person name="Hennigan A.J."/>
            <person name="Kang D."/>
            <person name="Khan A."/>
            <person name="Khan Z.K."/>
            <person name="Kjerulf A.B."/>
            <person name="Kolosey V."/>
            <person name="Lee V.H."/>
            <person name="Llontop-Maldonado V."/>
            <person name="Lu N."/>
            <person name="Majekodunmi A."/>
            <person name="Malik H.W."/>
            <person name="Marcellino S.C."/>
            <person name="Michelin M.A."/>
            <person name="Mitchell K."/>
            <person name="Ogunsan O."/>
            <person name="Patel B.R."/>
            <person name="Smith A."/>
            <person name="Sweeney P."/>
            <person name="Vaishnav N."/>
            <person name="Wallace S.A."/>
            <person name="Warfield J.C."/>
            <person name="Worrent L.D."/>
            <person name="Zehra A."/>
            <person name="Avazpour P."/>
            <person name="Kim F.M."/>
            <person name="Mason K."/>
            <person name="Nguyen D.A."/>
            <person name="Pettit S.M."/>
            <person name="Zhou O.J."/>
            <person name="Brissett D.L."/>
            <person name="Gualtieri C."/>
            <person name="Hufford T.M."/>
            <person name="Ko J.M."/>
            <person name="Novak J.K."/>
            <person name="Smith Z.M."/>
            <person name="Erill I."/>
            <person name="Caruso S.M."/>
        </authorList>
    </citation>
    <scope>NUCLEOTIDE SEQUENCE [LARGE SCALE GENOMIC DNA]</scope>
</reference>
<evidence type="ECO:0000313" key="1">
    <source>
        <dbReference type="EMBL" id="QPY77399.1"/>
    </source>
</evidence>
<evidence type="ECO:0000313" key="2">
    <source>
        <dbReference type="Proteomes" id="UP000595318"/>
    </source>
</evidence>
<protein>
    <submittedName>
        <fullName evidence="1">Helix-turn-helix DNA binding domain protein</fullName>
    </submittedName>
</protein>
<dbReference type="EMBL" id="MW281503">
    <property type="protein sequence ID" value="QPY77399.1"/>
    <property type="molecule type" value="Genomic_DNA"/>
</dbReference>
<accession>A0A7U3T981</accession>
<dbReference type="Proteomes" id="UP000595318">
    <property type="component" value="Segment"/>
</dbReference>
<organism evidence="1 2">
    <name type="scientific">Bacillus phage Anthos</name>
    <dbReference type="NCBI Taxonomy" id="2796502"/>
    <lineage>
        <taxon>Viruses</taxon>
        <taxon>Duplodnaviria</taxon>
        <taxon>Heunggongvirae</taxon>
        <taxon>Uroviricota</taxon>
        <taxon>Caudoviricetes</taxon>
        <taxon>Herelleviridae</taxon>
        <taxon>Bastillevirinae</taxon>
        <taxon>Bequatrovirus</taxon>
        <taxon>Bequatrovirus troll</taxon>
    </lineage>
</organism>
<sequence>MAKETHGLSDTKLYRVYWGMISRIKYTSNTRYESYGGRGISICEEWLAKDSGFLAFYNWSNNNGYQEGLTLDRIDVDGDYEPSNCRWITNKQQQSNRTNNRLMTLNGVTKTITEWSESLGGKPTLVQGRLDLGWSEEDALTKPVTNMKSNQYGVKLVEYQGKKQSMKDWADEVGLPYHTLARRLNKGWDIDRAMTTPLDTKYATRKK</sequence>